<evidence type="ECO:0000259" key="2">
    <source>
        <dbReference type="Pfam" id="PF01557"/>
    </source>
</evidence>
<dbReference type="InterPro" id="IPR011234">
    <property type="entry name" value="Fumarylacetoacetase-like_C"/>
</dbReference>
<feature type="domain" description="Fumarylacetoacetase-like C-terminal" evidence="2">
    <location>
        <begin position="18"/>
        <end position="218"/>
    </location>
</feature>
<dbReference type="EMBL" id="JBHRTL010000004">
    <property type="protein sequence ID" value="MFC3154104.1"/>
    <property type="molecule type" value="Genomic_DNA"/>
</dbReference>
<dbReference type="PANTHER" id="PTHR11820:SF90">
    <property type="entry name" value="FLUTATHIONE S-TRANSFERASE"/>
    <property type="match status" value="1"/>
</dbReference>
<name>A0ABV7HMZ3_9GAMM</name>
<sequence>MTELAIADRDTPWPVTRIICIGRNYREHAREMGHNPERATPFFFFKPATALLAHGEVFTCPWFSKEVHHELELVIAIDQTLQGANEQQAREAVSGFAVGLDMTCRDIQREAKAEGRPWELAKGFDGSAPCSALQLGRYRNLEATDRLTLTRNGTIVQQGIWRDMIWSVPELISELSRYITLAPGDLLFTGTPAGVGPVQPGDQLVATLDDFCELSVTVAEQLSA</sequence>
<accession>A0ABV7HMZ3</accession>
<organism evidence="3 4">
    <name type="scientific">Gilvimarinus japonicus</name>
    <dbReference type="NCBI Taxonomy" id="1796469"/>
    <lineage>
        <taxon>Bacteria</taxon>
        <taxon>Pseudomonadati</taxon>
        <taxon>Pseudomonadota</taxon>
        <taxon>Gammaproteobacteria</taxon>
        <taxon>Cellvibrionales</taxon>
        <taxon>Cellvibrionaceae</taxon>
        <taxon>Gilvimarinus</taxon>
    </lineage>
</organism>
<protein>
    <submittedName>
        <fullName evidence="3">Fumarylacetoacetate hydrolase family protein</fullName>
    </submittedName>
</protein>
<reference evidence="4" key="1">
    <citation type="journal article" date="2019" name="Int. J. Syst. Evol. Microbiol.">
        <title>The Global Catalogue of Microorganisms (GCM) 10K type strain sequencing project: providing services to taxonomists for standard genome sequencing and annotation.</title>
        <authorList>
            <consortium name="The Broad Institute Genomics Platform"/>
            <consortium name="The Broad Institute Genome Sequencing Center for Infectious Disease"/>
            <person name="Wu L."/>
            <person name="Ma J."/>
        </authorList>
    </citation>
    <scope>NUCLEOTIDE SEQUENCE [LARGE SCALE GENOMIC DNA]</scope>
    <source>
        <strain evidence="4">KCTC 52141</strain>
    </source>
</reference>
<keyword evidence="1" id="KW-0479">Metal-binding</keyword>
<keyword evidence="4" id="KW-1185">Reference proteome</keyword>
<gene>
    <name evidence="3" type="ORF">ACFOEB_02745</name>
</gene>
<keyword evidence="3" id="KW-0378">Hydrolase</keyword>
<evidence type="ECO:0000313" key="4">
    <source>
        <dbReference type="Proteomes" id="UP001595548"/>
    </source>
</evidence>
<comment type="caution">
    <text evidence="3">The sequence shown here is derived from an EMBL/GenBank/DDBJ whole genome shotgun (WGS) entry which is preliminary data.</text>
</comment>
<dbReference type="Proteomes" id="UP001595548">
    <property type="component" value="Unassembled WGS sequence"/>
</dbReference>
<dbReference type="SUPFAM" id="SSF56529">
    <property type="entry name" value="FAH"/>
    <property type="match status" value="1"/>
</dbReference>
<evidence type="ECO:0000256" key="1">
    <source>
        <dbReference type="ARBA" id="ARBA00022723"/>
    </source>
</evidence>
<dbReference type="Gene3D" id="3.90.850.10">
    <property type="entry name" value="Fumarylacetoacetase-like, C-terminal domain"/>
    <property type="match status" value="1"/>
</dbReference>
<dbReference type="Pfam" id="PF01557">
    <property type="entry name" value="FAA_hydrolase"/>
    <property type="match status" value="1"/>
</dbReference>
<dbReference type="GO" id="GO:0016787">
    <property type="term" value="F:hydrolase activity"/>
    <property type="evidence" value="ECO:0007669"/>
    <property type="project" value="UniProtKB-KW"/>
</dbReference>
<evidence type="ECO:0000313" key="3">
    <source>
        <dbReference type="EMBL" id="MFC3154104.1"/>
    </source>
</evidence>
<dbReference type="InterPro" id="IPR036663">
    <property type="entry name" value="Fumarylacetoacetase_C_sf"/>
</dbReference>
<dbReference type="RefSeq" id="WP_382414209.1">
    <property type="nucleotide sequence ID" value="NZ_AP031500.1"/>
</dbReference>
<dbReference type="PANTHER" id="PTHR11820">
    <property type="entry name" value="ACYLPYRUVASE"/>
    <property type="match status" value="1"/>
</dbReference>
<proteinExistence type="predicted"/>